<evidence type="ECO:0000313" key="1">
    <source>
        <dbReference type="EMBL" id="CAA2999301.1"/>
    </source>
</evidence>
<proteinExistence type="predicted"/>
<evidence type="ECO:0000313" key="2">
    <source>
        <dbReference type="Proteomes" id="UP000594638"/>
    </source>
</evidence>
<reference evidence="1 2" key="1">
    <citation type="submission" date="2019-12" db="EMBL/GenBank/DDBJ databases">
        <authorList>
            <person name="Alioto T."/>
            <person name="Alioto T."/>
            <person name="Gomez Garrido J."/>
        </authorList>
    </citation>
    <scope>NUCLEOTIDE SEQUENCE [LARGE SCALE GENOMIC DNA]</scope>
</reference>
<protein>
    <submittedName>
        <fullName evidence="1">Uncharacterized protein</fullName>
    </submittedName>
</protein>
<accession>A0A8S0T4G6</accession>
<dbReference type="Proteomes" id="UP000594638">
    <property type="component" value="Unassembled WGS sequence"/>
</dbReference>
<name>A0A8S0T4G6_OLEEU</name>
<dbReference type="Gramene" id="OE9A070083T1">
    <property type="protein sequence ID" value="OE9A070083C1"/>
    <property type="gene ID" value="OE9A070083"/>
</dbReference>
<comment type="caution">
    <text evidence="1">The sequence shown here is derived from an EMBL/GenBank/DDBJ whole genome shotgun (WGS) entry which is preliminary data.</text>
</comment>
<organism evidence="1 2">
    <name type="scientific">Olea europaea subsp. europaea</name>
    <dbReference type="NCBI Taxonomy" id="158383"/>
    <lineage>
        <taxon>Eukaryota</taxon>
        <taxon>Viridiplantae</taxon>
        <taxon>Streptophyta</taxon>
        <taxon>Embryophyta</taxon>
        <taxon>Tracheophyta</taxon>
        <taxon>Spermatophyta</taxon>
        <taxon>Magnoliopsida</taxon>
        <taxon>eudicotyledons</taxon>
        <taxon>Gunneridae</taxon>
        <taxon>Pentapetalae</taxon>
        <taxon>asterids</taxon>
        <taxon>lamiids</taxon>
        <taxon>Lamiales</taxon>
        <taxon>Oleaceae</taxon>
        <taxon>Oleeae</taxon>
        <taxon>Olea</taxon>
    </lineage>
</organism>
<sequence length="169" mass="18044">MTSLKGGGVLTGIVTGAKGSGDGGDGAAATGVPPRVPLLGQEGGTTLGWGIIDVACTTPSMPWHLIEDPRVQILGLIILTLLRKNRLRPSFEILRTKPGIDVGIKEPVGKCRRCSIRRGEGIEWWSKKSTTLFSGIPVFARIRSLGIKKVMLPLTRSEGAIFMSITKVK</sequence>
<dbReference type="EMBL" id="CACTIH010005627">
    <property type="protein sequence ID" value="CAA2999301.1"/>
    <property type="molecule type" value="Genomic_DNA"/>
</dbReference>
<dbReference type="AlphaFoldDB" id="A0A8S0T4G6"/>
<gene>
    <name evidence="1" type="ORF">OLEA9_A070083</name>
</gene>
<keyword evidence="2" id="KW-1185">Reference proteome</keyword>